<dbReference type="AlphaFoldDB" id="A0A3Q7FNC9"/>
<dbReference type="InParanoid" id="A0A3Q7FNC9"/>
<dbReference type="SUPFAM" id="SSF51735">
    <property type="entry name" value="NAD(P)-binding Rossmann-fold domains"/>
    <property type="match status" value="1"/>
</dbReference>
<accession>A0A3Q7FNC9</accession>
<dbReference type="STRING" id="4081.A0A3Q7FNC9"/>
<protein>
    <submittedName>
        <fullName evidence="3">Uncharacterized protein</fullName>
    </submittedName>
</protein>
<organism evidence="3">
    <name type="scientific">Solanum lycopersicum</name>
    <name type="common">Tomato</name>
    <name type="synonym">Lycopersicon esculentum</name>
    <dbReference type="NCBI Taxonomy" id="4081"/>
    <lineage>
        <taxon>Eukaryota</taxon>
        <taxon>Viridiplantae</taxon>
        <taxon>Streptophyta</taxon>
        <taxon>Embryophyta</taxon>
        <taxon>Tracheophyta</taxon>
        <taxon>Spermatophyta</taxon>
        <taxon>Magnoliopsida</taxon>
        <taxon>eudicotyledons</taxon>
        <taxon>Gunneridae</taxon>
        <taxon>Pentapetalae</taxon>
        <taxon>asterids</taxon>
        <taxon>lamiids</taxon>
        <taxon>Solanales</taxon>
        <taxon>Solanaceae</taxon>
        <taxon>Solanoideae</taxon>
        <taxon>Solaneae</taxon>
        <taxon>Solanum</taxon>
        <taxon>Solanum subgen. Lycopersicon</taxon>
    </lineage>
</organism>
<comment type="similarity">
    <text evidence="1">Belongs to the short-chain dehydrogenases/reductases (SDR) family.</text>
</comment>
<proteinExistence type="inferred from homology"/>
<reference evidence="3" key="1">
    <citation type="journal article" date="2012" name="Nature">
        <title>The tomato genome sequence provides insights into fleshy fruit evolution.</title>
        <authorList>
            <consortium name="Tomato Genome Consortium"/>
        </authorList>
    </citation>
    <scope>NUCLEOTIDE SEQUENCE [LARGE SCALE GENOMIC DNA]</scope>
    <source>
        <strain evidence="3">cv. Heinz 1706</strain>
    </source>
</reference>
<keyword evidence="2" id="KW-0520">NAD</keyword>
<dbReference type="InterPro" id="IPR002347">
    <property type="entry name" value="SDR_fam"/>
</dbReference>
<dbReference type="PANTHER" id="PTHR42820">
    <property type="entry name" value="SHORT-CHAIN DEHYDROGENASE REDUCTASE"/>
    <property type="match status" value="1"/>
</dbReference>
<dbReference type="InterPro" id="IPR036291">
    <property type="entry name" value="NAD(P)-bd_dom_sf"/>
</dbReference>
<keyword evidence="4" id="KW-1185">Reference proteome</keyword>
<evidence type="ECO:0000256" key="2">
    <source>
        <dbReference type="ARBA" id="ARBA00023027"/>
    </source>
</evidence>
<evidence type="ECO:0000313" key="3">
    <source>
        <dbReference type="EnsemblPlants" id="Solyc03g083825.1.1"/>
    </source>
</evidence>
<reference evidence="3" key="2">
    <citation type="submission" date="2019-01" db="UniProtKB">
        <authorList>
            <consortium name="EnsemblPlants"/>
        </authorList>
    </citation>
    <scope>IDENTIFICATION</scope>
    <source>
        <strain evidence="3">cv. Heinz 1706</strain>
    </source>
</reference>
<dbReference type="EnsemblPlants" id="Solyc03g083825.1.1">
    <property type="protein sequence ID" value="Solyc03g083825.1.1"/>
    <property type="gene ID" value="Solyc03g083825.1"/>
</dbReference>
<sequence>MAASIPSQICSYVQCDLNDENQVKVMVERSKNRVSLTSCSVTHKLLAVQVLNLDLSKINRVMKVNARGHVCVKHAAQQAMVEKRVRESIICKASIATSRGGPW</sequence>
<dbReference type="Gene3D" id="3.40.50.720">
    <property type="entry name" value="NAD(P)-binding Rossmann-like Domain"/>
    <property type="match status" value="1"/>
</dbReference>
<evidence type="ECO:0000313" key="4">
    <source>
        <dbReference type="Proteomes" id="UP000004994"/>
    </source>
</evidence>
<evidence type="ECO:0000256" key="1">
    <source>
        <dbReference type="ARBA" id="ARBA00006484"/>
    </source>
</evidence>
<dbReference type="Proteomes" id="UP000004994">
    <property type="component" value="Chromosome 3"/>
</dbReference>
<name>A0A3Q7FNC9_SOLLC</name>
<dbReference type="PANTHER" id="PTHR42820:SF21">
    <property type="entry name" value="SHORT-CHAIN DEHYDROGENASE REDUCTASE 3B-LIKE"/>
    <property type="match status" value="1"/>
</dbReference>
<dbReference type="Pfam" id="PF13561">
    <property type="entry name" value="adh_short_C2"/>
    <property type="match status" value="1"/>
</dbReference>
<dbReference type="Gramene" id="Solyc03g083825.1.1">
    <property type="protein sequence ID" value="Solyc03g083825.1.1"/>
    <property type="gene ID" value="Solyc03g083825.1"/>
</dbReference>